<evidence type="ECO:0000313" key="1">
    <source>
        <dbReference type="EMBL" id="KAJ9107371.1"/>
    </source>
</evidence>
<dbReference type="Proteomes" id="UP001227268">
    <property type="component" value="Unassembled WGS sequence"/>
</dbReference>
<comment type="caution">
    <text evidence="1">The sequence shown here is derived from an EMBL/GenBank/DDBJ whole genome shotgun (WGS) entry which is preliminary data.</text>
</comment>
<organism evidence="1 2">
    <name type="scientific">Naganishia friedmannii</name>
    <dbReference type="NCBI Taxonomy" id="89922"/>
    <lineage>
        <taxon>Eukaryota</taxon>
        <taxon>Fungi</taxon>
        <taxon>Dikarya</taxon>
        <taxon>Basidiomycota</taxon>
        <taxon>Agaricomycotina</taxon>
        <taxon>Tremellomycetes</taxon>
        <taxon>Filobasidiales</taxon>
        <taxon>Filobasidiaceae</taxon>
        <taxon>Naganishia</taxon>
    </lineage>
</organism>
<sequence length="181" mass="20230">MNGAYKTTFIVAPLALLEQWKLEIEHKTYGQLRVYIFHGPNKNITKKQLKKYDVVLTTYGTLVQQFPPPEKKEKTRKPNDFIDESAEDDDHEFTSNKVKHGPLALVYWYRVVLDEAAQIRNKRTRAAKACFELDALNRWVLSGTLIAPHQRNFGAGVEGGGNAFGGGGGAALQVGTIKQEA</sequence>
<evidence type="ECO:0000313" key="2">
    <source>
        <dbReference type="Proteomes" id="UP001227268"/>
    </source>
</evidence>
<name>A0ACC2W8J2_9TREE</name>
<dbReference type="EMBL" id="JASBWT010000002">
    <property type="protein sequence ID" value="KAJ9107371.1"/>
    <property type="molecule type" value="Genomic_DNA"/>
</dbReference>
<protein>
    <submittedName>
        <fullName evidence="1">Uncharacterized protein</fullName>
    </submittedName>
</protein>
<accession>A0ACC2W8J2</accession>
<reference evidence="1" key="1">
    <citation type="submission" date="2023-04" db="EMBL/GenBank/DDBJ databases">
        <title>Draft Genome sequencing of Naganishia species isolated from polar environments using Oxford Nanopore Technology.</title>
        <authorList>
            <person name="Leo P."/>
            <person name="Venkateswaran K."/>
        </authorList>
    </citation>
    <scope>NUCLEOTIDE SEQUENCE</scope>
    <source>
        <strain evidence="1">MNA-CCFEE 5423</strain>
    </source>
</reference>
<proteinExistence type="predicted"/>
<gene>
    <name evidence="1" type="ORF">QFC21_000821</name>
</gene>
<keyword evidence="2" id="KW-1185">Reference proteome</keyword>